<name>A0A8X6T736_NEPPI</name>
<sequence>MWQELLILPTLILSPKIRVANTIVRYRLGEKSIKKIHQIYKSNANREIVKTTTGLETGHFDGMKINADHTRTYKKCRNCPEKGLTPEYIFTCLSVLASSQRLGEFPFEGEMYCDTIVELAGTVMHAHGSI</sequence>
<dbReference type="Proteomes" id="UP000887013">
    <property type="component" value="Unassembled WGS sequence"/>
</dbReference>
<keyword evidence="2" id="KW-1185">Reference proteome</keyword>
<comment type="caution">
    <text evidence="1">The sequence shown here is derived from an EMBL/GenBank/DDBJ whole genome shotgun (WGS) entry which is preliminary data.</text>
</comment>
<evidence type="ECO:0000313" key="1">
    <source>
        <dbReference type="EMBL" id="GFS83968.1"/>
    </source>
</evidence>
<dbReference type="OrthoDB" id="6563919at2759"/>
<gene>
    <name evidence="1" type="ORF">NPIL_156571</name>
</gene>
<protein>
    <submittedName>
        <fullName evidence="1">Uncharacterized protein</fullName>
    </submittedName>
</protein>
<dbReference type="AlphaFoldDB" id="A0A8X6T736"/>
<evidence type="ECO:0000313" key="2">
    <source>
        <dbReference type="Proteomes" id="UP000887013"/>
    </source>
</evidence>
<reference evidence="1" key="1">
    <citation type="submission" date="2020-08" db="EMBL/GenBank/DDBJ databases">
        <title>Multicomponent nature underlies the extraordinary mechanical properties of spider dragline silk.</title>
        <authorList>
            <person name="Kono N."/>
            <person name="Nakamura H."/>
            <person name="Mori M."/>
            <person name="Yoshida Y."/>
            <person name="Ohtoshi R."/>
            <person name="Malay A.D."/>
            <person name="Moran D.A.P."/>
            <person name="Tomita M."/>
            <person name="Numata K."/>
            <person name="Arakawa K."/>
        </authorList>
    </citation>
    <scope>NUCLEOTIDE SEQUENCE</scope>
</reference>
<dbReference type="EMBL" id="BMAW01052051">
    <property type="protein sequence ID" value="GFS83968.1"/>
    <property type="molecule type" value="Genomic_DNA"/>
</dbReference>
<accession>A0A8X6T736</accession>
<proteinExistence type="predicted"/>
<organism evidence="1 2">
    <name type="scientific">Nephila pilipes</name>
    <name type="common">Giant wood spider</name>
    <name type="synonym">Nephila maculata</name>
    <dbReference type="NCBI Taxonomy" id="299642"/>
    <lineage>
        <taxon>Eukaryota</taxon>
        <taxon>Metazoa</taxon>
        <taxon>Ecdysozoa</taxon>
        <taxon>Arthropoda</taxon>
        <taxon>Chelicerata</taxon>
        <taxon>Arachnida</taxon>
        <taxon>Araneae</taxon>
        <taxon>Araneomorphae</taxon>
        <taxon>Entelegynae</taxon>
        <taxon>Araneoidea</taxon>
        <taxon>Nephilidae</taxon>
        <taxon>Nephila</taxon>
    </lineage>
</organism>